<reference evidence="1 2" key="1">
    <citation type="journal article" date="2014" name="Nat. Genet.">
        <title>Whole-genome sequence of a flatfish provides insights into ZW sex chromosome evolution and adaptation to a benthic lifestyle.</title>
        <authorList>
            <person name="Chen S."/>
            <person name="Zhang G."/>
            <person name="Shao C."/>
            <person name="Huang Q."/>
            <person name="Liu G."/>
            <person name="Zhang P."/>
            <person name="Song W."/>
            <person name="An N."/>
            <person name="Chalopin D."/>
            <person name="Volff J.N."/>
            <person name="Hong Y."/>
            <person name="Li Q."/>
            <person name="Sha Z."/>
            <person name="Zhou H."/>
            <person name="Xie M."/>
            <person name="Yu Q."/>
            <person name="Liu Y."/>
            <person name="Xiang H."/>
            <person name="Wang N."/>
            <person name="Wu K."/>
            <person name="Yang C."/>
            <person name="Zhou Q."/>
            <person name="Liao X."/>
            <person name="Yang L."/>
            <person name="Hu Q."/>
            <person name="Zhang J."/>
            <person name="Meng L."/>
            <person name="Jin L."/>
            <person name="Tian Y."/>
            <person name="Lian J."/>
            <person name="Yang J."/>
            <person name="Miao G."/>
            <person name="Liu S."/>
            <person name="Liang Z."/>
            <person name="Yan F."/>
            <person name="Li Y."/>
            <person name="Sun B."/>
            <person name="Zhang H."/>
            <person name="Zhang J."/>
            <person name="Zhu Y."/>
            <person name="Du M."/>
            <person name="Zhao Y."/>
            <person name="Schartl M."/>
            <person name="Tang Q."/>
            <person name="Wang J."/>
        </authorList>
    </citation>
    <scope>NUCLEOTIDE SEQUENCE</scope>
</reference>
<proteinExistence type="predicted"/>
<protein>
    <submittedName>
        <fullName evidence="1">Uncharacterized protein</fullName>
    </submittedName>
</protein>
<sequence length="140" mass="15702">IIFPTFLTLNTLPGRGGSSGHPNHTAPPLEGTNLPLCLRKLEDTTKDFGHSSHLKGLSPECTRRCLLRLERSAKDLSHSVHEKGRSPVCTSMWRFRSHDATKALSQLWHLSAGSLWWRRKLEGSENILPHCGQRKGFSPE</sequence>
<organism evidence="1 2">
    <name type="scientific">Cynoglossus semilaevis</name>
    <name type="common">Tongue sole</name>
    <dbReference type="NCBI Taxonomy" id="244447"/>
    <lineage>
        <taxon>Eukaryota</taxon>
        <taxon>Metazoa</taxon>
        <taxon>Chordata</taxon>
        <taxon>Craniata</taxon>
        <taxon>Vertebrata</taxon>
        <taxon>Euteleostomi</taxon>
        <taxon>Actinopterygii</taxon>
        <taxon>Neopterygii</taxon>
        <taxon>Teleostei</taxon>
        <taxon>Neoteleostei</taxon>
        <taxon>Acanthomorphata</taxon>
        <taxon>Carangaria</taxon>
        <taxon>Pleuronectiformes</taxon>
        <taxon>Pleuronectoidei</taxon>
        <taxon>Cynoglossidae</taxon>
        <taxon>Cynoglossinae</taxon>
        <taxon>Cynoglossus</taxon>
    </lineage>
</organism>
<dbReference type="OMA" id="ENILPHC"/>
<dbReference type="AlphaFoldDB" id="A0A3P8VYK5"/>
<keyword evidence="2" id="KW-1185">Reference proteome</keyword>
<reference evidence="1" key="3">
    <citation type="submission" date="2025-09" db="UniProtKB">
        <authorList>
            <consortium name="Ensembl"/>
        </authorList>
    </citation>
    <scope>IDENTIFICATION</scope>
</reference>
<reference evidence="1" key="2">
    <citation type="submission" date="2025-08" db="UniProtKB">
        <authorList>
            <consortium name="Ensembl"/>
        </authorList>
    </citation>
    <scope>IDENTIFICATION</scope>
</reference>
<dbReference type="Ensembl" id="ENSCSET00000019620.1">
    <property type="protein sequence ID" value="ENSCSEP00000019382.1"/>
    <property type="gene ID" value="ENSCSEG00000012401.1"/>
</dbReference>
<dbReference type="STRING" id="244447.ENSCSEP00000019382"/>
<evidence type="ECO:0000313" key="1">
    <source>
        <dbReference type="Ensembl" id="ENSCSEP00000019382.1"/>
    </source>
</evidence>
<dbReference type="InParanoid" id="A0A3P8VYK5"/>
<accession>A0A3P8VYK5</accession>
<dbReference type="GeneTree" id="ENSGT00940000177683"/>
<name>A0A3P8VYK5_CYNSE</name>
<dbReference type="Proteomes" id="UP000265120">
    <property type="component" value="Chromosome 8"/>
</dbReference>
<evidence type="ECO:0000313" key="2">
    <source>
        <dbReference type="Proteomes" id="UP000265120"/>
    </source>
</evidence>